<dbReference type="PANTHER" id="PTHR44942">
    <property type="entry name" value="METHYLTRANSF_11 DOMAIN-CONTAINING PROTEIN"/>
    <property type="match status" value="1"/>
</dbReference>
<dbReference type="InterPro" id="IPR013216">
    <property type="entry name" value="Methyltransf_11"/>
</dbReference>
<dbReference type="EMBL" id="AVBF01000071">
    <property type="protein sequence ID" value="KGP71303.1"/>
    <property type="molecule type" value="Genomic_DNA"/>
</dbReference>
<dbReference type="GO" id="GO:0032259">
    <property type="term" value="P:methylation"/>
    <property type="evidence" value="ECO:0007669"/>
    <property type="project" value="UniProtKB-KW"/>
</dbReference>
<dbReference type="AlphaFoldDB" id="A0A0A2TA72"/>
<dbReference type="Gene3D" id="3.40.50.150">
    <property type="entry name" value="Vaccinia Virus protein VP39"/>
    <property type="match status" value="1"/>
</dbReference>
<evidence type="ECO:0000313" key="5">
    <source>
        <dbReference type="EMBL" id="KGP71303.1"/>
    </source>
</evidence>
<gene>
    <name evidence="5" type="ORF">N782_20155</name>
</gene>
<evidence type="ECO:0000256" key="3">
    <source>
        <dbReference type="ARBA" id="ARBA00022679"/>
    </source>
</evidence>
<feature type="domain" description="Methyltransferase type 11" evidence="4">
    <location>
        <begin position="48"/>
        <end position="142"/>
    </location>
</feature>
<dbReference type="STRING" id="1385514.N782_20155"/>
<evidence type="ECO:0000259" key="4">
    <source>
        <dbReference type="Pfam" id="PF08241"/>
    </source>
</evidence>
<proteinExistence type="inferred from homology"/>
<comment type="similarity">
    <text evidence="1">Belongs to the methyltransferase superfamily.</text>
</comment>
<dbReference type="InterPro" id="IPR029063">
    <property type="entry name" value="SAM-dependent_MTases_sf"/>
</dbReference>
<evidence type="ECO:0000256" key="1">
    <source>
        <dbReference type="ARBA" id="ARBA00008361"/>
    </source>
</evidence>
<dbReference type="Proteomes" id="UP000030147">
    <property type="component" value="Unassembled WGS sequence"/>
</dbReference>
<dbReference type="CDD" id="cd02440">
    <property type="entry name" value="AdoMet_MTases"/>
    <property type="match status" value="1"/>
</dbReference>
<dbReference type="InterPro" id="IPR051052">
    <property type="entry name" value="Diverse_substrate_MTase"/>
</dbReference>
<dbReference type="SUPFAM" id="SSF53335">
    <property type="entry name" value="S-adenosyl-L-methionine-dependent methyltransferases"/>
    <property type="match status" value="1"/>
</dbReference>
<accession>A0A0A2TA72</accession>
<dbReference type="GO" id="GO:0008757">
    <property type="term" value="F:S-adenosylmethionine-dependent methyltransferase activity"/>
    <property type="evidence" value="ECO:0007669"/>
    <property type="project" value="InterPro"/>
</dbReference>
<evidence type="ECO:0000256" key="2">
    <source>
        <dbReference type="ARBA" id="ARBA00022603"/>
    </source>
</evidence>
<dbReference type="OrthoDB" id="43862at2"/>
<reference evidence="5 6" key="1">
    <citation type="journal article" date="2015" name="Stand. Genomic Sci.">
        <title>High quality draft genome sequence of the moderately halophilic bacterium Pontibacillus yanchengensis Y32(T) and comparison among Pontibacillus genomes.</title>
        <authorList>
            <person name="Huang J."/>
            <person name="Qiao Z.X."/>
            <person name="Tang J.W."/>
            <person name="Wang G."/>
        </authorList>
    </citation>
    <scope>NUCLEOTIDE SEQUENCE [LARGE SCALE GENOMIC DNA]</scope>
    <source>
        <strain evidence="5 6">Y32</strain>
    </source>
</reference>
<protein>
    <submittedName>
        <fullName evidence="5">Methyltransferase</fullName>
    </submittedName>
</protein>
<keyword evidence="3 5" id="KW-0808">Transferase</keyword>
<organism evidence="5 6">
    <name type="scientific">Pontibacillus yanchengensis Y32</name>
    <dbReference type="NCBI Taxonomy" id="1385514"/>
    <lineage>
        <taxon>Bacteria</taxon>
        <taxon>Bacillati</taxon>
        <taxon>Bacillota</taxon>
        <taxon>Bacilli</taxon>
        <taxon>Bacillales</taxon>
        <taxon>Bacillaceae</taxon>
        <taxon>Pontibacillus</taxon>
    </lineage>
</organism>
<dbReference type="PANTHER" id="PTHR44942:SF4">
    <property type="entry name" value="METHYLTRANSFERASE TYPE 11 DOMAIN-CONTAINING PROTEIN"/>
    <property type="match status" value="1"/>
</dbReference>
<evidence type="ECO:0000313" key="6">
    <source>
        <dbReference type="Proteomes" id="UP000030147"/>
    </source>
</evidence>
<keyword evidence="6" id="KW-1185">Reference proteome</keyword>
<dbReference type="eggNOG" id="COG2226">
    <property type="taxonomic scope" value="Bacteria"/>
</dbReference>
<keyword evidence="2 5" id="KW-0489">Methyltransferase</keyword>
<sequence length="257" mass="30011">MNDESKRRIQQTFSKYPDKYVTSTTHSSGEDLPLMVEWAKPEKHWSVLDIATGGGHVAKQLAPYVKEVFATDLTKAMLNNTATTLQTIDNIHYVKADAEDLPFLDNTFDFVTCRIAPHHFPNPEHFIQESARVLKSNGLFIMIDNIAANEDELDYFYNTFEEMRDPSHNRALRIAEWKQYLSNSSLTVKKETTRKKKLPFDDWLTRTMDNELQMEKVRAFMQSAPQEIKDYFYIIENEESIEAFAIDEWMVLCYKQT</sequence>
<dbReference type="Pfam" id="PF08241">
    <property type="entry name" value="Methyltransf_11"/>
    <property type="match status" value="1"/>
</dbReference>
<dbReference type="RefSeq" id="WP_036823313.1">
    <property type="nucleotide sequence ID" value="NZ_AVBF01000071.1"/>
</dbReference>
<name>A0A0A2TA72_9BACI</name>
<comment type="caution">
    <text evidence="5">The sequence shown here is derived from an EMBL/GenBank/DDBJ whole genome shotgun (WGS) entry which is preliminary data.</text>
</comment>